<dbReference type="InterPro" id="IPR023214">
    <property type="entry name" value="HAD_sf"/>
</dbReference>
<evidence type="ECO:0000313" key="1">
    <source>
        <dbReference type="EMBL" id="OGD99270.1"/>
    </source>
</evidence>
<dbReference type="InterPro" id="IPR036412">
    <property type="entry name" value="HAD-like_sf"/>
</dbReference>
<accession>A0A1F5H564</accession>
<protein>
    <submittedName>
        <fullName evidence="1">Uncharacterized protein</fullName>
    </submittedName>
</protein>
<organism evidence="1 2">
    <name type="scientific">Candidatus Curtissbacteria bacterium RIFCSPLOWO2_01_FULL_42_50</name>
    <dbReference type="NCBI Taxonomy" id="1797730"/>
    <lineage>
        <taxon>Bacteria</taxon>
        <taxon>Candidatus Curtissiibacteriota</taxon>
    </lineage>
</organism>
<evidence type="ECO:0000313" key="2">
    <source>
        <dbReference type="Proteomes" id="UP000177039"/>
    </source>
</evidence>
<dbReference type="Proteomes" id="UP000177039">
    <property type="component" value="Unassembled WGS sequence"/>
</dbReference>
<gene>
    <name evidence="1" type="ORF">A3B54_04055</name>
</gene>
<sequence length="398" mass="44529">MATIERKELFPRLELSTLPEIARNGLAVASDIEGPFKLGDIVNRAMSEKVRPDHSDDILPSHGEIIYHQTYACFNHRNVSLRRTSDSSIPSTSATLAQEAVDTIFALPLLVAQDVDPQYLNDLALQSKETPGAKKLLDKFRETGIPVIAITSAPQEPYRVALSQGGLFDPQCVIGSPFPIKETKSKLMATGCWEQEIAVVKQYLADCFRIINENSEIQDRTRKLSEDGTRLLWERIERFLYQEIMISYDPTVRRQRKPSTIFGQIIEETRMIGDRSKAAIALAAYRRIKPHDGLLVAQGDGLNDCLMLQVAPYSIAPNAPEAVKAACIGIITDDVFNEWPIYEQLLAGERDIETIITRAQQKVGSAAFIHRGGPSVCPEILEQHRRMKKQLRGESYLG</sequence>
<dbReference type="SUPFAM" id="SSF56784">
    <property type="entry name" value="HAD-like"/>
    <property type="match status" value="1"/>
</dbReference>
<comment type="caution">
    <text evidence="1">The sequence shown here is derived from an EMBL/GenBank/DDBJ whole genome shotgun (WGS) entry which is preliminary data.</text>
</comment>
<dbReference type="AlphaFoldDB" id="A0A1F5H564"/>
<name>A0A1F5H564_9BACT</name>
<reference evidence="1 2" key="1">
    <citation type="journal article" date="2016" name="Nat. Commun.">
        <title>Thousands of microbial genomes shed light on interconnected biogeochemical processes in an aquifer system.</title>
        <authorList>
            <person name="Anantharaman K."/>
            <person name="Brown C.T."/>
            <person name="Hug L.A."/>
            <person name="Sharon I."/>
            <person name="Castelle C.J."/>
            <person name="Probst A.J."/>
            <person name="Thomas B.C."/>
            <person name="Singh A."/>
            <person name="Wilkins M.J."/>
            <person name="Karaoz U."/>
            <person name="Brodie E.L."/>
            <person name="Williams K.H."/>
            <person name="Hubbard S.S."/>
            <person name="Banfield J.F."/>
        </authorList>
    </citation>
    <scope>NUCLEOTIDE SEQUENCE [LARGE SCALE GENOMIC DNA]</scope>
</reference>
<dbReference type="Gene3D" id="3.40.50.1000">
    <property type="entry name" value="HAD superfamily/HAD-like"/>
    <property type="match status" value="2"/>
</dbReference>
<dbReference type="EMBL" id="MFBT01000020">
    <property type="protein sequence ID" value="OGD99270.1"/>
    <property type="molecule type" value="Genomic_DNA"/>
</dbReference>
<proteinExistence type="predicted"/>